<name>A0A937DKI6_9BACT</name>
<dbReference type="RefSeq" id="WP_201924124.1">
    <property type="nucleotide sequence ID" value="NZ_JAERQG010000005.1"/>
</dbReference>
<organism evidence="4 5">
    <name type="scientific">Marivirga atlantica</name>
    <dbReference type="NCBI Taxonomy" id="1548457"/>
    <lineage>
        <taxon>Bacteria</taxon>
        <taxon>Pseudomonadati</taxon>
        <taxon>Bacteroidota</taxon>
        <taxon>Cytophagia</taxon>
        <taxon>Cytophagales</taxon>
        <taxon>Marivirgaceae</taxon>
        <taxon>Marivirga</taxon>
    </lineage>
</organism>
<dbReference type="PROSITE" id="PS51257">
    <property type="entry name" value="PROKAR_LIPOPROTEIN"/>
    <property type="match status" value="1"/>
</dbReference>
<dbReference type="Pfam" id="PF13181">
    <property type="entry name" value="TPR_8"/>
    <property type="match status" value="1"/>
</dbReference>
<reference evidence="4" key="1">
    <citation type="submission" date="2021-01" db="EMBL/GenBank/DDBJ databases">
        <title>Marivirga sp. nov., isolated from intertidal surface sediments.</title>
        <authorList>
            <person name="Zhang M."/>
        </authorList>
    </citation>
    <scope>NUCLEOTIDE SEQUENCE</scope>
    <source>
        <strain evidence="4">SM1354</strain>
    </source>
</reference>
<dbReference type="Pfam" id="PF13432">
    <property type="entry name" value="TPR_16"/>
    <property type="match status" value="1"/>
</dbReference>
<dbReference type="InterPro" id="IPR011990">
    <property type="entry name" value="TPR-like_helical_dom_sf"/>
</dbReference>
<gene>
    <name evidence="4" type="ORF">JKP34_17020</name>
</gene>
<dbReference type="Gene3D" id="1.25.40.10">
    <property type="entry name" value="Tetratricopeptide repeat domain"/>
    <property type="match status" value="2"/>
</dbReference>
<feature type="repeat" description="TPR" evidence="3">
    <location>
        <begin position="19"/>
        <end position="52"/>
    </location>
</feature>
<evidence type="ECO:0000256" key="1">
    <source>
        <dbReference type="ARBA" id="ARBA00022737"/>
    </source>
</evidence>
<dbReference type="SUPFAM" id="SSF48452">
    <property type="entry name" value="TPR-like"/>
    <property type="match status" value="1"/>
</dbReference>
<dbReference type="InterPro" id="IPR019734">
    <property type="entry name" value="TPR_rpt"/>
</dbReference>
<dbReference type="GO" id="GO:0009279">
    <property type="term" value="C:cell outer membrane"/>
    <property type="evidence" value="ECO:0007669"/>
    <property type="project" value="TreeGrafter"/>
</dbReference>
<dbReference type="PANTHER" id="PTHR44858">
    <property type="entry name" value="TETRATRICOPEPTIDE REPEAT PROTEIN 6"/>
    <property type="match status" value="1"/>
</dbReference>
<keyword evidence="1" id="KW-0677">Repeat</keyword>
<dbReference type="InterPro" id="IPR050498">
    <property type="entry name" value="Ycf3"/>
</dbReference>
<dbReference type="AlphaFoldDB" id="A0A937DKI6"/>
<keyword evidence="2 3" id="KW-0802">TPR repeat</keyword>
<dbReference type="PROSITE" id="PS50005">
    <property type="entry name" value="TPR"/>
    <property type="match status" value="4"/>
</dbReference>
<evidence type="ECO:0000256" key="2">
    <source>
        <dbReference type="ARBA" id="ARBA00022803"/>
    </source>
</evidence>
<evidence type="ECO:0000313" key="5">
    <source>
        <dbReference type="Proteomes" id="UP000642920"/>
    </source>
</evidence>
<dbReference type="PROSITE" id="PS50293">
    <property type="entry name" value="TPR_REGION"/>
    <property type="match status" value="1"/>
</dbReference>
<feature type="repeat" description="TPR" evidence="3">
    <location>
        <begin position="121"/>
        <end position="154"/>
    </location>
</feature>
<keyword evidence="5" id="KW-1185">Reference proteome</keyword>
<dbReference type="Pfam" id="PF00515">
    <property type="entry name" value="TPR_1"/>
    <property type="match status" value="1"/>
</dbReference>
<sequence>MKKFSFIILLGVLFAACSEKDAAEIGDAHFKKGEYKKAVAAYTEFLSMKPANEIAIYNRGRAYEELGEYDKALADFKKVLEMNPKSEQALLSIGKNYYRQEDYANAAFQFEKAFEANSQNAQAALLLARANHKAGEVEKAMEFYNKAVSLKNNYGEAYMYRGALNIFLNKMTSGCSDLKRAKNLGYEPAEALYKEYCK</sequence>
<comment type="caution">
    <text evidence="4">The sequence shown here is derived from an EMBL/GenBank/DDBJ whole genome shotgun (WGS) entry which is preliminary data.</text>
</comment>
<evidence type="ECO:0000256" key="3">
    <source>
        <dbReference type="PROSITE-ProRule" id="PRU00339"/>
    </source>
</evidence>
<accession>A0A937DKI6</accession>
<dbReference type="EMBL" id="JAERQG010000005">
    <property type="protein sequence ID" value="MBL0766970.1"/>
    <property type="molecule type" value="Genomic_DNA"/>
</dbReference>
<dbReference type="Proteomes" id="UP000642920">
    <property type="component" value="Unassembled WGS sequence"/>
</dbReference>
<feature type="repeat" description="TPR" evidence="3">
    <location>
        <begin position="53"/>
        <end position="86"/>
    </location>
</feature>
<dbReference type="PANTHER" id="PTHR44858:SF1">
    <property type="entry name" value="UDP-N-ACETYLGLUCOSAMINE--PEPTIDE N-ACETYLGLUCOSAMINYLTRANSFERASE SPINDLY-RELATED"/>
    <property type="match status" value="1"/>
</dbReference>
<dbReference type="SMART" id="SM00028">
    <property type="entry name" value="TPR"/>
    <property type="match status" value="4"/>
</dbReference>
<feature type="repeat" description="TPR" evidence="3">
    <location>
        <begin position="87"/>
        <end position="120"/>
    </location>
</feature>
<evidence type="ECO:0000313" key="4">
    <source>
        <dbReference type="EMBL" id="MBL0766970.1"/>
    </source>
</evidence>
<dbReference type="GO" id="GO:0046813">
    <property type="term" value="P:receptor-mediated virion attachment to host cell"/>
    <property type="evidence" value="ECO:0007669"/>
    <property type="project" value="TreeGrafter"/>
</dbReference>
<protein>
    <submittedName>
        <fullName evidence="4">Tetratricopeptide repeat protein</fullName>
    </submittedName>
</protein>
<proteinExistence type="predicted"/>